<comment type="catalytic activity">
    <reaction evidence="8 9">
        <text>prephenate + H(+) = 3-phenylpyruvate + CO2 + H2O</text>
        <dbReference type="Rhea" id="RHEA:21648"/>
        <dbReference type="ChEBI" id="CHEBI:15377"/>
        <dbReference type="ChEBI" id="CHEBI:15378"/>
        <dbReference type="ChEBI" id="CHEBI:16526"/>
        <dbReference type="ChEBI" id="CHEBI:18005"/>
        <dbReference type="ChEBI" id="CHEBI:29934"/>
        <dbReference type="EC" id="4.2.1.51"/>
    </reaction>
</comment>
<accession>A0A0U2VUL0</accession>
<dbReference type="InterPro" id="IPR008242">
    <property type="entry name" value="Chor_mutase/pphenate_deHydtase"/>
</dbReference>
<dbReference type="PANTHER" id="PTHR21022:SF19">
    <property type="entry name" value="PREPHENATE DEHYDRATASE-RELATED"/>
    <property type="match status" value="1"/>
</dbReference>
<evidence type="ECO:0000256" key="6">
    <source>
        <dbReference type="ARBA" id="ARBA00023222"/>
    </source>
</evidence>
<evidence type="ECO:0000256" key="1">
    <source>
        <dbReference type="ARBA" id="ARBA00004741"/>
    </source>
</evidence>
<evidence type="ECO:0000256" key="5">
    <source>
        <dbReference type="ARBA" id="ARBA00023141"/>
    </source>
</evidence>
<dbReference type="InterPro" id="IPR018528">
    <property type="entry name" value="Preph_deHydtase_CS"/>
</dbReference>
<dbReference type="OrthoDB" id="9802281at2"/>
<keyword evidence="7 9" id="KW-0456">Lyase</keyword>
<dbReference type="FunFam" id="3.30.70.260:FF:000012">
    <property type="entry name" value="Prephenate dehydratase"/>
    <property type="match status" value="1"/>
</dbReference>
<dbReference type="PROSITE" id="PS51671">
    <property type="entry name" value="ACT"/>
    <property type="match status" value="1"/>
</dbReference>
<evidence type="ECO:0000256" key="2">
    <source>
        <dbReference type="ARBA" id="ARBA00013147"/>
    </source>
</evidence>
<dbReference type="SUPFAM" id="SSF53850">
    <property type="entry name" value="Periplasmic binding protein-like II"/>
    <property type="match status" value="1"/>
</dbReference>
<dbReference type="GO" id="GO:0004664">
    <property type="term" value="F:prephenate dehydratase activity"/>
    <property type="evidence" value="ECO:0007669"/>
    <property type="project" value="UniProtKB-UniRule"/>
</dbReference>
<dbReference type="PANTHER" id="PTHR21022">
    <property type="entry name" value="PREPHENATE DEHYDRATASE P PROTEIN"/>
    <property type="match status" value="1"/>
</dbReference>
<proteinExistence type="predicted"/>
<evidence type="ECO:0000256" key="7">
    <source>
        <dbReference type="ARBA" id="ARBA00023239"/>
    </source>
</evidence>
<dbReference type="KEGG" id="pnp:IJ22_28500"/>
<dbReference type="UniPathway" id="UPA00121">
    <property type="reaction ID" value="UER00345"/>
</dbReference>
<dbReference type="PROSITE" id="PS00857">
    <property type="entry name" value="PREPHENATE_DEHYDR_1"/>
    <property type="match status" value="1"/>
</dbReference>
<reference evidence="10 11" key="2">
    <citation type="journal article" date="2016" name="Genome Announc.">
        <title>Complete Genome Sequences of Two Interactive Moderate Thermophiles, Paenibacillus napthalenovorans 32O-Y and Paenibacillus sp. 32O-W.</title>
        <authorList>
            <person name="Butler R.R.III."/>
            <person name="Wang J."/>
            <person name="Stark B.C."/>
            <person name="Pombert J.F."/>
        </authorList>
    </citation>
    <scope>NUCLEOTIDE SEQUENCE [LARGE SCALE GENOMIC DNA]</scope>
    <source>
        <strain evidence="10 11">32O-Y</strain>
    </source>
</reference>
<evidence type="ECO:0000256" key="3">
    <source>
        <dbReference type="ARBA" id="ARBA00021872"/>
    </source>
</evidence>
<name>A0A0U2VUL0_9BACL</name>
<dbReference type="InterPro" id="IPR001086">
    <property type="entry name" value="Preph_deHydtase"/>
</dbReference>
<comment type="pathway">
    <text evidence="1 9">Amino-acid biosynthesis; L-phenylalanine biosynthesis; phenylpyruvate from prephenate: step 1/1.</text>
</comment>
<dbReference type="EMBL" id="CP013652">
    <property type="protein sequence ID" value="ALS23223.1"/>
    <property type="molecule type" value="Genomic_DNA"/>
</dbReference>
<sequence>MKRVSLLGPGTFTEESAHYFLGKDGFEYVNCKLIADVFRATVDGTTDFSVIPIENTFEGSVSLHVDWLVHDVDLPIQAEWVYPISINLLSIPAVENEPDAFEKSCGRIRKIYSHGVTLAQCQKFLREHLPHVELEQVGSNGEAARLVRELNDPAIAALAPQAAGELYRLQTLAAGVQDHQNNYTRFVLIGREKPVMKTSAGCKTTILVTLPEDYPGALHQVLSAFAWRRINLSKIESRPTKKKLGNYFFYIDIEASMDSVLLPAALQEIEAIGCQVRILGCYPTYSYESETSEV</sequence>
<keyword evidence="5 9" id="KW-0057">Aromatic amino acid biosynthesis</keyword>
<dbReference type="InterPro" id="IPR002912">
    <property type="entry name" value="ACT_dom"/>
</dbReference>
<evidence type="ECO:0000313" key="11">
    <source>
        <dbReference type="Proteomes" id="UP000061660"/>
    </source>
</evidence>
<organism evidence="10 11">
    <name type="scientific">Paenibacillus naphthalenovorans</name>
    <dbReference type="NCBI Taxonomy" id="162209"/>
    <lineage>
        <taxon>Bacteria</taxon>
        <taxon>Bacillati</taxon>
        <taxon>Bacillota</taxon>
        <taxon>Bacilli</taxon>
        <taxon>Bacillales</taxon>
        <taxon>Paenibacillaceae</taxon>
        <taxon>Paenibacillus</taxon>
    </lineage>
</organism>
<evidence type="ECO:0000256" key="8">
    <source>
        <dbReference type="ARBA" id="ARBA00047848"/>
    </source>
</evidence>
<evidence type="ECO:0000256" key="9">
    <source>
        <dbReference type="RuleBase" id="RU361254"/>
    </source>
</evidence>
<dbReference type="PATRIC" id="fig|162209.4.peg.3038"/>
<protein>
    <recommendedName>
        <fullName evidence="3 9">Prephenate dehydratase</fullName>
        <shortName evidence="9">PDT</shortName>
        <ecNumber evidence="2 9">4.2.1.51</ecNumber>
    </recommendedName>
</protein>
<dbReference type="CDD" id="cd04905">
    <property type="entry name" value="ACT_CM-PDT"/>
    <property type="match status" value="1"/>
</dbReference>
<dbReference type="PROSITE" id="PS51171">
    <property type="entry name" value="PREPHENATE_DEHYDR_3"/>
    <property type="match status" value="1"/>
</dbReference>
<dbReference type="RefSeq" id="WP_062409243.1">
    <property type="nucleotide sequence ID" value="NZ_BJCS01000007.1"/>
</dbReference>
<dbReference type="GO" id="GO:0009094">
    <property type="term" value="P:L-phenylalanine biosynthetic process"/>
    <property type="evidence" value="ECO:0007669"/>
    <property type="project" value="UniProtKB-UniPathway"/>
</dbReference>
<dbReference type="Pfam" id="PF01842">
    <property type="entry name" value="ACT"/>
    <property type="match status" value="1"/>
</dbReference>
<dbReference type="EC" id="4.2.1.51" evidence="2 9"/>
<dbReference type="PIRSF" id="PIRSF001500">
    <property type="entry name" value="Chor_mut_pdt_Ppr"/>
    <property type="match status" value="1"/>
</dbReference>
<dbReference type="PROSITE" id="PS00858">
    <property type="entry name" value="PREPHENATE_DEHYDR_2"/>
    <property type="match status" value="1"/>
</dbReference>
<dbReference type="CDD" id="cd13633">
    <property type="entry name" value="PBP2_Sa-PDT_like"/>
    <property type="match status" value="1"/>
</dbReference>
<dbReference type="Gene3D" id="3.40.190.10">
    <property type="entry name" value="Periplasmic binding protein-like II"/>
    <property type="match status" value="2"/>
</dbReference>
<dbReference type="GO" id="GO:0005737">
    <property type="term" value="C:cytoplasm"/>
    <property type="evidence" value="ECO:0007669"/>
    <property type="project" value="TreeGrafter"/>
</dbReference>
<evidence type="ECO:0000256" key="4">
    <source>
        <dbReference type="ARBA" id="ARBA00022605"/>
    </source>
</evidence>
<dbReference type="AlphaFoldDB" id="A0A0U2VUL0"/>
<dbReference type="STRING" id="162209.IJ22_28500"/>
<dbReference type="Gene3D" id="3.30.70.260">
    <property type="match status" value="1"/>
</dbReference>
<dbReference type="InterPro" id="IPR045865">
    <property type="entry name" value="ACT-like_dom_sf"/>
</dbReference>
<keyword evidence="4 9" id="KW-0028">Amino-acid biosynthesis</keyword>
<keyword evidence="6 9" id="KW-0584">Phenylalanine biosynthesis</keyword>
<gene>
    <name evidence="9" type="primary">pheA</name>
    <name evidence="10" type="ORF">IJ22_28500</name>
</gene>
<reference evidence="11" key="1">
    <citation type="submission" date="2015-12" db="EMBL/GenBank/DDBJ databases">
        <title>Complete genome sequences of two moderately thermophilic Paenibacillus species.</title>
        <authorList>
            <person name="Butler R.III."/>
            <person name="Wang J."/>
            <person name="Stark B.C."/>
            <person name="Pombert J.-F."/>
        </authorList>
    </citation>
    <scope>NUCLEOTIDE SEQUENCE [LARGE SCALE GENOMIC DNA]</scope>
    <source>
        <strain evidence="11">32O-Y</strain>
    </source>
</reference>
<keyword evidence="11" id="KW-1185">Reference proteome</keyword>
<dbReference type="Proteomes" id="UP000061660">
    <property type="component" value="Chromosome"/>
</dbReference>
<dbReference type="SUPFAM" id="SSF55021">
    <property type="entry name" value="ACT-like"/>
    <property type="match status" value="1"/>
</dbReference>
<dbReference type="NCBIfam" id="NF008865">
    <property type="entry name" value="PRK11898.1"/>
    <property type="match status" value="1"/>
</dbReference>
<evidence type="ECO:0000313" key="10">
    <source>
        <dbReference type="EMBL" id="ALS23223.1"/>
    </source>
</evidence>
<dbReference type="Pfam" id="PF00800">
    <property type="entry name" value="PDT"/>
    <property type="match status" value="1"/>
</dbReference>